<dbReference type="AlphaFoldDB" id="A0A1Y5PRD4"/>
<reference evidence="1" key="1">
    <citation type="submission" date="2016-03" db="EMBL/GenBank/DDBJ databases">
        <authorList>
            <person name="Ploux O."/>
        </authorList>
    </citation>
    <scope>NUCLEOTIDE SEQUENCE</scope>
    <source>
        <strain evidence="1">UC10</strain>
    </source>
</reference>
<gene>
    <name evidence="1" type="ORF">MHPYR_600005</name>
</gene>
<sequence>MEAVLRLPEMYARWQSRLCREFFNDRQGQPVVMFVDRGVLQDLADPGEDGPRSLASAVFQFVDVRAGRHMFAHAAAAEAAWRRSSRDQAPPTLPILALSVLAASEMFRDGAIASNNYYIPLAKAFLPDGSASEVLALRDVLRGGAFTGVAEMWSQLHRWLAETDGRFGISTIREDPELTRIGYPLSQTLVRRSDRAALTRFFARLNMFGEGVPGPRSLFSMLRVWTSHRSQGLSERFIASLTEATVEDYMRTLVHQLAVAWDGKIITADGLRRLELRLVIDLDRDSAWWAIPSVPDVTEDVLSGLSESEAFSALLTVDPYSSLYHVEGLPPVTTSALAAGLVARGTSSVAEFQPSKLIVLADNADAGGWMSVDALQPYEEHAFLVAQESVTVVERVLAAAADGGWRRMSQSIVDRQFRGYAIYYGITFSDQGALEAALAGLPINFVANLRTGVNVRPRLLNGLPILRNVARNIYLSGGEPDLALPVGAEPRKAAVTIDGVTDSVLASIFPLPISRIDKWENGTHIVQADGEELRFVVAASTGDDRPSAGIGSIGWESGELRTCPPDASVCGAVVVDACAERPVLARRGATECWLIQPDGKLSEFIEPDQPADFEHISFPLFEIDHPKAVWLAQKRRDRWTISRIRLHEPNFRALSSRDRALWSELVPSVASVDPIWKMYVKAWKTFNAR</sequence>
<name>A0A1Y5PRD4_9MYCO</name>
<accession>A0A1Y5PRD4</accession>
<dbReference type="EMBL" id="FLQS01000057">
    <property type="protein sequence ID" value="SBS78751.1"/>
    <property type="molecule type" value="Genomic_DNA"/>
</dbReference>
<evidence type="ECO:0000313" key="1">
    <source>
        <dbReference type="EMBL" id="SBS78751.1"/>
    </source>
</evidence>
<protein>
    <submittedName>
        <fullName evidence="1">Uncharacterized protein</fullName>
    </submittedName>
</protein>
<organism evidence="1">
    <name type="scientific">uncultured Mycobacterium sp</name>
    <dbReference type="NCBI Taxonomy" id="171292"/>
    <lineage>
        <taxon>Bacteria</taxon>
        <taxon>Bacillati</taxon>
        <taxon>Actinomycetota</taxon>
        <taxon>Actinomycetes</taxon>
        <taxon>Mycobacteriales</taxon>
        <taxon>Mycobacteriaceae</taxon>
        <taxon>Mycobacterium</taxon>
        <taxon>environmental samples</taxon>
    </lineage>
</organism>
<proteinExistence type="predicted"/>